<dbReference type="EMBL" id="CP038231">
    <property type="protein sequence ID" value="QDH13701.1"/>
    <property type="molecule type" value="Genomic_DNA"/>
</dbReference>
<proteinExistence type="predicted"/>
<dbReference type="OrthoDB" id="7358716at2"/>
<keyword evidence="1" id="KW-0732">Signal</keyword>
<dbReference type="InterPro" id="IPR042245">
    <property type="entry name" value="Tgt2/MlaC_sf"/>
</dbReference>
<dbReference type="Gene3D" id="3.10.450.710">
    <property type="entry name" value="Tgt2/MlaC"/>
    <property type="match status" value="1"/>
</dbReference>
<gene>
    <name evidence="2" type="ORF">E3E12_05300</name>
</gene>
<dbReference type="PROSITE" id="PS51318">
    <property type="entry name" value="TAT"/>
    <property type="match status" value="1"/>
</dbReference>
<feature type="chain" id="PRO_5021206881" evidence="1">
    <location>
        <begin position="32"/>
        <end position="221"/>
    </location>
</feature>
<organism evidence="2 3">
    <name type="scientific">Formicincola oecophyllae</name>
    <dbReference type="NCBI Taxonomy" id="2558361"/>
    <lineage>
        <taxon>Bacteria</taxon>
        <taxon>Pseudomonadati</taxon>
        <taxon>Pseudomonadota</taxon>
        <taxon>Alphaproteobacteria</taxon>
        <taxon>Acetobacterales</taxon>
        <taxon>Acetobacteraceae</taxon>
        <taxon>Formicincola</taxon>
    </lineage>
</organism>
<evidence type="ECO:0000313" key="3">
    <source>
        <dbReference type="Proteomes" id="UP000318709"/>
    </source>
</evidence>
<name>A0A4Y6UBC5_9PROT</name>
<reference evidence="2 3" key="1">
    <citation type="submission" date="2019-03" db="EMBL/GenBank/DDBJ databases">
        <title>The complete genome sequence of Swingsia_sp. F3b2 LMG30590(T).</title>
        <authorList>
            <person name="Chua K.-O."/>
            <person name="Chan K.-G."/>
            <person name="See-Too W.-S."/>
        </authorList>
    </citation>
    <scope>NUCLEOTIDE SEQUENCE [LARGE SCALE GENOMIC DNA]</scope>
    <source>
        <strain evidence="2 3">F3b2</strain>
    </source>
</reference>
<dbReference type="Proteomes" id="UP000318709">
    <property type="component" value="Chromosome"/>
</dbReference>
<evidence type="ECO:0000256" key="1">
    <source>
        <dbReference type="SAM" id="SignalP"/>
    </source>
</evidence>
<dbReference type="InterPro" id="IPR008869">
    <property type="entry name" value="MlaC/ttg2D"/>
</dbReference>
<dbReference type="Pfam" id="PF05494">
    <property type="entry name" value="MlaC"/>
    <property type="match status" value="1"/>
</dbReference>
<dbReference type="KEGG" id="swf:E3E12_05300"/>
<feature type="signal peptide" evidence="1">
    <location>
        <begin position="1"/>
        <end position="31"/>
    </location>
</feature>
<sequence>MTTSAHPAYRRFLLVGTFLGALAFTPLALQAGPAAAQATQVAPQGVLTPVNTLYNALRQAQTQDSAQRRLAIILPAVDSAFDLPTILRRSIGLHYDDFTPVERQPLQQAFRRFTAARYVSSFTPGSKGVFTVSPRLTLNPAGGYIVHTTVHGEGDQPSDATSIDYIVKNTPTGWRIADILLDGHISQAAAQRSDFGSVIDRKGPAGLTQVLSAKADSILQD</sequence>
<evidence type="ECO:0000313" key="2">
    <source>
        <dbReference type="EMBL" id="QDH13701.1"/>
    </source>
</evidence>
<dbReference type="RefSeq" id="WP_141443409.1">
    <property type="nucleotide sequence ID" value="NZ_CP038231.1"/>
</dbReference>
<accession>A0A4Y6UBC5</accession>
<protein>
    <submittedName>
        <fullName evidence="2">Uncharacterized protein</fullName>
    </submittedName>
</protein>
<dbReference type="AlphaFoldDB" id="A0A4Y6UBC5"/>
<dbReference type="InterPro" id="IPR006311">
    <property type="entry name" value="TAT_signal"/>
</dbReference>
<keyword evidence="3" id="KW-1185">Reference proteome</keyword>